<dbReference type="Proteomes" id="UP000285740">
    <property type="component" value="Unassembled WGS sequence"/>
</dbReference>
<protein>
    <submittedName>
        <fullName evidence="1">Uncharacterized protein</fullName>
    </submittedName>
</protein>
<name>A0A413T9Y1_9FIRM</name>
<gene>
    <name evidence="1" type="ORF">DW918_01320</name>
</gene>
<evidence type="ECO:0000313" key="1">
    <source>
        <dbReference type="EMBL" id="RHA81876.1"/>
    </source>
</evidence>
<sequence>MKITDYSKGILDDVRTTPIRLSESQKAEIEYTTGMTYNDWRKSMFGKLGNINTTASNQISNITNVTNQQLKNINTTAISQIYNINTTAKSQI</sequence>
<dbReference type="EMBL" id="QSFV01000002">
    <property type="protein sequence ID" value="RHA81876.1"/>
    <property type="molecule type" value="Genomic_DNA"/>
</dbReference>
<reference evidence="1 2" key="1">
    <citation type="submission" date="2018-08" db="EMBL/GenBank/DDBJ databases">
        <title>A genome reference for cultivated species of the human gut microbiota.</title>
        <authorList>
            <person name="Zou Y."/>
            <person name="Xue W."/>
            <person name="Luo G."/>
        </authorList>
    </citation>
    <scope>NUCLEOTIDE SEQUENCE [LARGE SCALE GENOMIC DNA]</scope>
    <source>
        <strain evidence="1 2">AM42-30</strain>
    </source>
</reference>
<comment type="caution">
    <text evidence="1">The sequence shown here is derived from an EMBL/GenBank/DDBJ whole genome shotgun (WGS) entry which is preliminary data.</text>
</comment>
<proteinExistence type="predicted"/>
<dbReference type="RefSeq" id="WP_118030008.1">
    <property type="nucleotide sequence ID" value="NZ_QSFV01000002.1"/>
</dbReference>
<dbReference type="AlphaFoldDB" id="A0A413T9Y1"/>
<accession>A0A413T9Y1</accession>
<organism evidence="1 2">
    <name type="scientific">Eubacterium ventriosum</name>
    <dbReference type="NCBI Taxonomy" id="39496"/>
    <lineage>
        <taxon>Bacteria</taxon>
        <taxon>Bacillati</taxon>
        <taxon>Bacillota</taxon>
        <taxon>Clostridia</taxon>
        <taxon>Eubacteriales</taxon>
        <taxon>Eubacteriaceae</taxon>
        <taxon>Eubacterium</taxon>
    </lineage>
</organism>
<evidence type="ECO:0000313" key="2">
    <source>
        <dbReference type="Proteomes" id="UP000285740"/>
    </source>
</evidence>